<accession>A0ABU5IFT2</accession>
<dbReference type="InterPro" id="IPR042099">
    <property type="entry name" value="ANL_N_sf"/>
</dbReference>
<feature type="region of interest" description="Disordered" evidence="1">
    <location>
        <begin position="149"/>
        <end position="177"/>
    </location>
</feature>
<feature type="domain" description="AMP-dependent synthetase/ligase" evidence="2">
    <location>
        <begin position="17"/>
        <end position="119"/>
    </location>
</feature>
<protein>
    <submittedName>
        <fullName evidence="3">AMP-binding protein</fullName>
    </submittedName>
</protein>
<dbReference type="SUPFAM" id="SSF56801">
    <property type="entry name" value="Acetyl-CoA synthetase-like"/>
    <property type="match status" value="1"/>
</dbReference>
<organism evidence="3 4">
    <name type="scientific">Azohydromonas lata</name>
    <dbReference type="NCBI Taxonomy" id="45677"/>
    <lineage>
        <taxon>Bacteria</taxon>
        <taxon>Pseudomonadati</taxon>
        <taxon>Pseudomonadota</taxon>
        <taxon>Betaproteobacteria</taxon>
        <taxon>Burkholderiales</taxon>
        <taxon>Sphaerotilaceae</taxon>
        <taxon>Azohydromonas</taxon>
    </lineage>
</organism>
<dbReference type="Pfam" id="PF00501">
    <property type="entry name" value="AMP-binding"/>
    <property type="match status" value="1"/>
</dbReference>
<comment type="caution">
    <text evidence="3">The sequence shown here is derived from an EMBL/GenBank/DDBJ whole genome shotgun (WGS) entry which is preliminary data.</text>
</comment>
<keyword evidence="4" id="KW-1185">Reference proteome</keyword>
<reference evidence="3 4" key="1">
    <citation type="submission" date="2023-11" db="EMBL/GenBank/DDBJ databases">
        <title>Draft genome of Azohydromonas lata strain H1 (DSM1123), a polyhydroxyalkanoate producer.</title>
        <authorList>
            <person name="Traversa D."/>
            <person name="D'Addabbo P."/>
            <person name="Pazzani C."/>
            <person name="Manzari C."/>
            <person name="Chiara M."/>
            <person name="Scrascia M."/>
        </authorList>
    </citation>
    <scope>NUCLEOTIDE SEQUENCE [LARGE SCALE GENOMIC DNA]</scope>
    <source>
        <strain evidence="3 4">H1</strain>
    </source>
</reference>
<sequence length="177" mass="19065">MPHDVVPPATHLFCIVETAARRHPHKPFIVCGDKALSFAQFLAQADVLAAWLQHAAGVARGDRVVLALHSGPHWALACYAILRADAVVVPLHPGASEQEQHERCADSGAKVAFVTAHGPPWSPALEHVIVAPTGDDTCGSAAEAWPCRRPSRSSSRRARGWTTSKATVCRKPWPPRT</sequence>
<evidence type="ECO:0000313" key="3">
    <source>
        <dbReference type="EMBL" id="MDZ5457961.1"/>
    </source>
</evidence>
<dbReference type="RefSeq" id="WP_322466140.1">
    <property type="nucleotide sequence ID" value="NZ_JAXOJX010000024.1"/>
</dbReference>
<evidence type="ECO:0000256" key="1">
    <source>
        <dbReference type="SAM" id="MobiDB-lite"/>
    </source>
</evidence>
<dbReference type="InterPro" id="IPR050237">
    <property type="entry name" value="ATP-dep_AMP-bd_enzyme"/>
</dbReference>
<feature type="compositionally biased region" description="Basic residues" evidence="1">
    <location>
        <begin position="149"/>
        <end position="159"/>
    </location>
</feature>
<proteinExistence type="predicted"/>
<dbReference type="Proteomes" id="UP001293718">
    <property type="component" value="Unassembled WGS sequence"/>
</dbReference>
<name>A0ABU5IFT2_9BURK</name>
<dbReference type="PANTHER" id="PTHR43767">
    <property type="entry name" value="LONG-CHAIN-FATTY-ACID--COA LIGASE"/>
    <property type="match status" value="1"/>
</dbReference>
<evidence type="ECO:0000313" key="4">
    <source>
        <dbReference type="Proteomes" id="UP001293718"/>
    </source>
</evidence>
<gene>
    <name evidence="3" type="ORF">SM757_15385</name>
</gene>
<evidence type="ECO:0000259" key="2">
    <source>
        <dbReference type="Pfam" id="PF00501"/>
    </source>
</evidence>
<dbReference type="Gene3D" id="3.40.50.12780">
    <property type="entry name" value="N-terminal domain of ligase-like"/>
    <property type="match status" value="1"/>
</dbReference>
<dbReference type="EMBL" id="JAXOJX010000024">
    <property type="protein sequence ID" value="MDZ5457961.1"/>
    <property type="molecule type" value="Genomic_DNA"/>
</dbReference>
<dbReference type="InterPro" id="IPR000873">
    <property type="entry name" value="AMP-dep_synth/lig_dom"/>
</dbReference>
<dbReference type="PANTHER" id="PTHR43767:SF1">
    <property type="entry name" value="NONRIBOSOMAL PEPTIDE SYNTHASE PES1 (EUROFUNG)-RELATED"/>
    <property type="match status" value="1"/>
</dbReference>